<dbReference type="GO" id="GO:0004771">
    <property type="term" value="F:sterol ester esterase activity"/>
    <property type="evidence" value="ECO:0007669"/>
    <property type="project" value="UniProtKB-EC"/>
</dbReference>
<comment type="catalytic activity">
    <reaction evidence="8">
        <text>a cholesterol ester + H2O = cholesterol + a fatty acid + H(+)</text>
        <dbReference type="Rhea" id="RHEA:36403"/>
        <dbReference type="ChEBI" id="CHEBI:15377"/>
        <dbReference type="ChEBI" id="CHEBI:15378"/>
        <dbReference type="ChEBI" id="CHEBI:16113"/>
        <dbReference type="ChEBI" id="CHEBI:17002"/>
        <dbReference type="ChEBI" id="CHEBI:28868"/>
        <dbReference type="EC" id="3.1.1.13"/>
    </reaction>
    <physiologicalReaction direction="left-to-right" evidence="8">
        <dbReference type="Rhea" id="RHEA:36404"/>
    </physiologicalReaction>
</comment>
<keyword evidence="4" id="KW-0551">Lipid droplet</keyword>
<reference evidence="9 10" key="1">
    <citation type="journal article" date="2023" name="Arcadia Sci">
        <title>De novo assembly of a long-read Amblyomma americanum tick genome.</title>
        <authorList>
            <person name="Chou S."/>
            <person name="Poskanzer K.E."/>
            <person name="Rollins M."/>
            <person name="Thuy-Boun P.S."/>
        </authorList>
    </citation>
    <scope>NUCLEOTIDE SEQUENCE [LARGE SCALE GENOMIC DNA]</scope>
    <source>
        <strain evidence="9">F_SG_1</strain>
        <tissue evidence="9">Salivary glands</tissue>
    </source>
</reference>
<dbReference type="EMBL" id="JARKHS020003995">
    <property type="protein sequence ID" value="KAK8785047.1"/>
    <property type="molecule type" value="Genomic_DNA"/>
</dbReference>
<evidence type="ECO:0000256" key="3">
    <source>
        <dbReference type="ARBA" id="ARBA00019242"/>
    </source>
</evidence>
<dbReference type="InterPro" id="IPR029058">
    <property type="entry name" value="AB_hydrolase_fold"/>
</dbReference>
<keyword evidence="10" id="KW-1185">Reference proteome</keyword>
<comment type="caution">
    <text evidence="9">The sequence shown here is derived from an EMBL/GenBank/DDBJ whole genome shotgun (WGS) entry which is preliminary data.</text>
</comment>
<dbReference type="AlphaFoldDB" id="A0AAQ4FCV1"/>
<dbReference type="SUPFAM" id="SSF53474">
    <property type="entry name" value="alpha/beta-Hydrolases"/>
    <property type="match status" value="1"/>
</dbReference>
<evidence type="ECO:0000256" key="2">
    <source>
        <dbReference type="ARBA" id="ARBA00008300"/>
    </source>
</evidence>
<keyword evidence="5" id="KW-0378">Hydrolase</keyword>
<dbReference type="InterPro" id="IPR019363">
    <property type="entry name" value="LDAH"/>
</dbReference>
<dbReference type="PANTHER" id="PTHR13390:SF0">
    <property type="entry name" value="LIPID DROPLET-ASSOCIATED HYDROLASE"/>
    <property type="match status" value="1"/>
</dbReference>
<evidence type="ECO:0000256" key="1">
    <source>
        <dbReference type="ARBA" id="ARBA00004502"/>
    </source>
</evidence>
<evidence type="ECO:0000256" key="5">
    <source>
        <dbReference type="ARBA" id="ARBA00022801"/>
    </source>
</evidence>
<sequence length="312" mass="35709">METKSASKVRYSYVTVNSVPTKVVEVGDTDLGPDSQEPLFVLIPGNPGIIEYYEDFLVEIYDEFDGRVHVCGLSHAGHDEVWTKCSAPSPKEHWHLYGLQGQVRHKVEFIKNHVNSNRTVYLAGHSIGAYMVLQILKELKGLNVKRSFMLFPVFERLDEAPNAWRLVWDSYLLKLVTRLLVFLLLLLPDSFKAALVSLYCRRLPPAIQERSAKATRMVFMPTVFQLMTDMAHEEICVLKERDNTLIGTHLQRLTFYYGSEDGWCPIRFYWDMQAAFPNADLTLCSLKLKHAFVLDRTADIASFIADKVKNST</sequence>
<comment type="subcellular location">
    <subcellularLocation>
        <location evidence="1">Lipid droplet</location>
    </subcellularLocation>
</comment>
<evidence type="ECO:0000313" key="10">
    <source>
        <dbReference type="Proteomes" id="UP001321473"/>
    </source>
</evidence>
<accession>A0AAQ4FCV1</accession>
<name>A0AAQ4FCV1_AMBAM</name>
<dbReference type="GO" id="GO:0019915">
    <property type="term" value="P:lipid storage"/>
    <property type="evidence" value="ECO:0007669"/>
    <property type="project" value="InterPro"/>
</dbReference>
<dbReference type="PANTHER" id="PTHR13390">
    <property type="entry name" value="LIPASE"/>
    <property type="match status" value="1"/>
</dbReference>
<evidence type="ECO:0000313" key="9">
    <source>
        <dbReference type="EMBL" id="KAK8785047.1"/>
    </source>
</evidence>
<proteinExistence type="inferred from homology"/>
<dbReference type="EC" id="3.1.1.13" evidence="7"/>
<evidence type="ECO:0000256" key="6">
    <source>
        <dbReference type="ARBA" id="ARBA00031924"/>
    </source>
</evidence>
<gene>
    <name evidence="9" type="ORF">V5799_008593</name>
</gene>
<organism evidence="9 10">
    <name type="scientific">Amblyomma americanum</name>
    <name type="common">Lone star tick</name>
    <dbReference type="NCBI Taxonomy" id="6943"/>
    <lineage>
        <taxon>Eukaryota</taxon>
        <taxon>Metazoa</taxon>
        <taxon>Ecdysozoa</taxon>
        <taxon>Arthropoda</taxon>
        <taxon>Chelicerata</taxon>
        <taxon>Arachnida</taxon>
        <taxon>Acari</taxon>
        <taxon>Parasitiformes</taxon>
        <taxon>Ixodida</taxon>
        <taxon>Ixodoidea</taxon>
        <taxon>Ixodidae</taxon>
        <taxon>Amblyomminae</taxon>
        <taxon>Amblyomma</taxon>
    </lineage>
</organism>
<dbReference type="GO" id="GO:0005811">
    <property type="term" value="C:lipid droplet"/>
    <property type="evidence" value="ECO:0007669"/>
    <property type="project" value="UniProtKB-SubCell"/>
</dbReference>
<dbReference type="Pfam" id="PF10230">
    <property type="entry name" value="LIDHydrolase"/>
    <property type="match status" value="1"/>
</dbReference>
<protein>
    <recommendedName>
        <fullName evidence="3">Lipid droplet-associated hydrolase</fullName>
        <ecNumber evidence="7">3.1.1.13</ecNumber>
    </recommendedName>
    <alternativeName>
        <fullName evidence="6">Lipid droplet-associated serine hydrolase</fullName>
    </alternativeName>
</protein>
<comment type="similarity">
    <text evidence="2">Belongs to the AB hydrolase superfamily. LDAH family.</text>
</comment>
<evidence type="ECO:0000256" key="8">
    <source>
        <dbReference type="ARBA" id="ARBA00049527"/>
    </source>
</evidence>
<dbReference type="Proteomes" id="UP001321473">
    <property type="component" value="Unassembled WGS sequence"/>
</dbReference>
<dbReference type="Gene3D" id="3.40.50.1820">
    <property type="entry name" value="alpha/beta hydrolase"/>
    <property type="match status" value="1"/>
</dbReference>
<evidence type="ECO:0000256" key="4">
    <source>
        <dbReference type="ARBA" id="ARBA00022677"/>
    </source>
</evidence>
<evidence type="ECO:0000256" key="7">
    <source>
        <dbReference type="ARBA" id="ARBA00039150"/>
    </source>
</evidence>